<keyword evidence="6" id="KW-1185">Reference proteome</keyword>
<reference evidence="5 6" key="1">
    <citation type="submission" date="2018-11" db="EMBL/GenBank/DDBJ databases">
        <title>Genome sequencing of Paenibacillus lentus DSM25539(T).</title>
        <authorList>
            <person name="Kook J.-K."/>
            <person name="Park S.-N."/>
            <person name="Lim Y.K."/>
        </authorList>
    </citation>
    <scope>NUCLEOTIDE SEQUENCE [LARGE SCALE GENOMIC DNA]</scope>
    <source>
        <strain evidence="5 6">DSM 25539</strain>
    </source>
</reference>
<name>A0A3S8RQU8_9BACL</name>
<dbReference type="PANTHER" id="PTHR18964">
    <property type="entry name" value="ROK (REPRESSOR, ORF, KINASE) FAMILY"/>
    <property type="match status" value="1"/>
</dbReference>
<dbReference type="EMBL" id="CP034248">
    <property type="protein sequence ID" value="AZK45229.1"/>
    <property type="molecule type" value="Genomic_DNA"/>
</dbReference>
<sequence>MKITGDQQLIKKMNKTLVLDTIRQRQPLSRADIAATLGLNKATVSSLVSELIESQLVTEIGPGESSGGRKPTLLLFNGGAGYAIGVDIRVNDLFALLVDLEGNVIRERTVPLNDLSPDHALDQIRKMIIWLSKRAPDSPYGIVGVGIGVPGLVNEKSQIVSAPNLGWNNVSLHNLLASDFGENIHIDNEANAGAIGERLYGAGRDAANLIYLSIGVGIGSGMIVGGELYRGISNFSGEVGHMTVTENGPLCRCGNRGCWETLASEKALLDRAAQRWKHSSAASEEEGLARLLNMARKGDSDALALLQETGNHLGVGLANLVNILNPELIVIGNRLSMAGDLLQEPMLHTLESRSLSYHMKKTQVAFAELGIRSTALGAASMPITAFLADPDVTSLKAQS</sequence>
<dbReference type="GO" id="GO:0042732">
    <property type="term" value="P:D-xylose metabolic process"/>
    <property type="evidence" value="ECO:0007669"/>
    <property type="project" value="UniProtKB-KW"/>
</dbReference>
<dbReference type="Gene3D" id="3.30.420.40">
    <property type="match status" value="2"/>
</dbReference>
<accession>A0A3S8RQU8</accession>
<comment type="function">
    <text evidence="1">Transcriptional repressor of xylose-utilizing enzymes.</text>
</comment>
<evidence type="ECO:0000313" key="5">
    <source>
        <dbReference type="EMBL" id="AZK45229.1"/>
    </source>
</evidence>
<proteinExistence type="inferred from homology"/>
<dbReference type="AlphaFoldDB" id="A0A3S8RQU8"/>
<dbReference type="SUPFAM" id="SSF46785">
    <property type="entry name" value="Winged helix' DNA-binding domain"/>
    <property type="match status" value="1"/>
</dbReference>
<organism evidence="5 6">
    <name type="scientific">Paenibacillus lentus</name>
    <dbReference type="NCBI Taxonomy" id="1338368"/>
    <lineage>
        <taxon>Bacteria</taxon>
        <taxon>Bacillati</taxon>
        <taxon>Bacillota</taxon>
        <taxon>Bacilli</taxon>
        <taxon>Bacillales</taxon>
        <taxon>Paenibacillaceae</taxon>
        <taxon>Paenibacillus</taxon>
    </lineage>
</organism>
<dbReference type="Pfam" id="PF09339">
    <property type="entry name" value="HTH_IclR"/>
    <property type="match status" value="1"/>
</dbReference>
<dbReference type="Gene3D" id="1.10.10.10">
    <property type="entry name" value="Winged helix-like DNA-binding domain superfamily/Winged helix DNA-binding domain"/>
    <property type="match status" value="1"/>
</dbReference>
<feature type="domain" description="HTH iclR-type" evidence="4">
    <location>
        <begin position="22"/>
        <end position="58"/>
    </location>
</feature>
<dbReference type="InterPro" id="IPR000600">
    <property type="entry name" value="ROK"/>
</dbReference>
<dbReference type="Pfam" id="PF00480">
    <property type="entry name" value="ROK"/>
    <property type="match status" value="1"/>
</dbReference>
<evidence type="ECO:0000259" key="4">
    <source>
        <dbReference type="Pfam" id="PF09339"/>
    </source>
</evidence>
<evidence type="ECO:0000256" key="2">
    <source>
        <dbReference type="ARBA" id="ARBA00006479"/>
    </source>
</evidence>
<dbReference type="GO" id="GO:0006355">
    <property type="term" value="P:regulation of DNA-templated transcription"/>
    <property type="evidence" value="ECO:0007669"/>
    <property type="project" value="InterPro"/>
</dbReference>
<dbReference type="CDD" id="cd24076">
    <property type="entry name" value="ASKHA_ATPase_ROK_BsXylR-like"/>
    <property type="match status" value="1"/>
</dbReference>
<dbReference type="OrthoDB" id="9796533at2"/>
<dbReference type="InterPro" id="IPR043129">
    <property type="entry name" value="ATPase_NBD"/>
</dbReference>
<evidence type="ECO:0000313" key="6">
    <source>
        <dbReference type="Proteomes" id="UP000273145"/>
    </source>
</evidence>
<protein>
    <submittedName>
        <fullName evidence="5">ROK family transcriptional regulator</fullName>
    </submittedName>
</protein>
<dbReference type="GO" id="GO:0003677">
    <property type="term" value="F:DNA binding"/>
    <property type="evidence" value="ECO:0007669"/>
    <property type="project" value="InterPro"/>
</dbReference>
<dbReference type="InterPro" id="IPR049874">
    <property type="entry name" value="ROK_cs"/>
</dbReference>
<evidence type="ECO:0000256" key="1">
    <source>
        <dbReference type="ARBA" id="ARBA00002486"/>
    </source>
</evidence>
<dbReference type="PROSITE" id="PS01125">
    <property type="entry name" value="ROK"/>
    <property type="match status" value="1"/>
</dbReference>
<dbReference type="InterPro" id="IPR036390">
    <property type="entry name" value="WH_DNA-bd_sf"/>
</dbReference>
<dbReference type="Proteomes" id="UP000273145">
    <property type="component" value="Chromosome"/>
</dbReference>
<dbReference type="KEGG" id="plen:EIM92_02615"/>
<dbReference type="PANTHER" id="PTHR18964:SF149">
    <property type="entry name" value="BIFUNCTIONAL UDP-N-ACETYLGLUCOSAMINE 2-EPIMERASE_N-ACETYLMANNOSAMINE KINASE"/>
    <property type="match status" value="1"/>
</dbReference>
<dbReference type="InterPro" id="IPR005471">
    <property type="entry name" value="Tscrpt_reg_IclR_N"/>
</dbReference>
<dbReference type="InterPro" id="IPR036388">
    <property type="entry name" value="WH-like_DNA-bd_sf"/>
</dbReference>
<dbReference type="SUPFAM" id="SSF53067">
    <property type="entry name" value="Actin-like ATPase domain"/>
    <property type="match status" value="1"/>
</dbReference>
<keyword evidence="3" id="KW-0119">Carbohydrate metabolism</keyword>
<dbReference type="RefSeq" id="WP_125081348.1">
    <property type="nucleotide sequence ID" value="NZ_CP034248.1"/>
</dbReference>
<keyword evidence="3" id="KW-0859">Xylose metabolism</keyword>
<comment type="similarity">
    <text evidence="2">Belongs to the ROK (NagC/XylR) family.</text>
</comment>
<evidence type="ECO:0000256" key="3">
    <source>
        <dbReference type="ARBA" id="ARBA00022629"/>
    </source>
</evidence>
<gene>
    <name evidence="5" type="ORF">EIM92_02615</name>
</gene>